<dbReference type="GO" id="GO:0000155">
    <property type="term" value="F:phosphorelay sensor kinase activity"/>
    <property type="evidence" value="ECO:0007669"/>
    <property type="project" value="InterPro"/>
</dbReference>
<comment type="caution">
    <text evidence="9">The sequence shown here is derived from an EMBL/GenBank/DDBJ whole genome shotgun (WGS) entry which is preliminary data.</text>
</comment>
<dbReference type="EC" id="2.7.13.3" evidence="2"/>
<dbReference type="SUPFAM" id="SSF55874">
    <property type="entry name" value="ATPase domain of HSP90 chaperone/DNA topoisomerase II/histidine kinase"/>
    <property type="match status" value="1"/>
</dbReference>
<dbReference type="InterPro" id="IPR003661">
    <property type="entry name" value="HisK_dim/P_dom"/>
</dbReference>
<evidence type="ECO:0000256" key="6">
    <source>
        <dbReference type="ARBA" id="ARBA00023012"/>
    </source>
</evidence>
<dbReference type="InterPro" id="IPR003594">
    <property type="entry name" value="HATPase_dom"/>
</dbReference>
<dbReference type="CDD" id="cd00075">
    <property type="entry name" value="HATPase"/>
    <property type="match status" value="1"/>
</dbReference>
<sequence length="326" mass="35731">MSEASSNGTAELNMIGPLGETDRLNGHQVTYERFISGLILDAGRTGDMTAIHRFSTDIIKNWEPEHAANTVTHLVGAAIKLARVNYDQQQHIIAALEERNTELELGLARAAHDIRSPLGRIASATDILSYEHLSQEGQDMLDMINRGALYATELIEQVMEYNQEIVPNLMWTNLYALALEASQMVVTDEDCIVNINVPEYPVDIETDHAKVTRIVQNLVNNAIKYSCPAHTGKAQGVIDVYVDVLDDGRGMIEIADNGVGISQDDIERIFSPFVRTDSARDSKVQGLGLGLATVQKLTDALGIEIQIGSEVGVGTTFTLILPVYEQ</sequence>
<dbReference type="Proteomes" id="UP000783287">
    <property type="component" value="Unassembled WGS sequence"/>
</dbReference>
<dbReference type="Pfam" id="PF00512">
    <property type="entry name" value="HisKA"/>
    <property type="match status" value="1"/>
</dbReference>
<dbReference type="InterPro" id="IPR036097">
    <property type="entry name" value="HisK_dim/P_sf"/>
</dbReference>
<name>A0A955L504_9BACT</name>
<dbReference type="PROSITE" id="PS50109">
    <property type="entry name" value="HIS_KIN"/>
    <property type="match status" value="1"/>
</dbReference>
<evidence type="ECO:0000256" key="1">
    <source>
        <dbReference type="ARBA" id="ARBA00000085"/>
    </source>
</evidence>
<evidence type="ECO:0000256" key="5">
    <source>
        <dbReference type="ARBA" id="ARBA00022777"/>
    </source>
</evidence>
<protein>
    <recommendedName>
        <fullName evidence="2">histidine kinase</fullName>
        <ecNumber evidence="2">2.7.13.3</ecNumber>
    </recommendedName>
</protein>
<keyword evidence="6" id="KW-0902">Two-component regulatory system</keyword>
<gene>
    <name evidence="9" type="ORF">KC909_02030</name>
</gene>
<keyword evidence="7" id="KW-0175">Coiled coil</keyword>
<comment type="catalytic activity">
    <reaction evidence="1">
        <text>ATP + protein L-histidine = ADP + protein N-phospho-L-histidine.</text>
        <dbReference type="EC" id="2.7.13.3"/>
    </reaction>
</comment>
<dbReference type="InterPro" id="IPR005467">
    <property type="entry name" value="His_kinase_dom"/>
</dbReference>
<evidence type="ECO:0000313" key="10">
    <source>
        <dbReference type="Proteomes" id="UP000783287"/>
    </source>
</evidence>
<keyword evidence="4" id="KW-0808">Transferase</keyword>
<keyword evidence="5 9" id="KW-0418">Kinase</keyword>
<evidence type="ECO:0000259" key="8">
    <source>
        <dbReference type="PROSITE" id="PS50109"/>
    </source>
</evidence>
<reference evidence="9" key="1">
    <citation type="submission" date="2020-04" db="EMBL/GenBank/DDBJ databases">
        <authorList>
            <person name="Zhang T."/>
        </authorList>
    </citation>
    <scope>NUCLEOTIDE SEQUENCE</scope>
    <source>
        <strain evidence="9">HKST-UBA14</strain>
    </source>
</reference>
<organism evidence="9 10">
    <name type="scientific">Candidatus Dojkabacteria bacterium</name>
    <dbReference type="NCBI Taxonomy" id="2099670"/>
    <lineage>
        <taxon>Bacteria</taxon>
        <taxon>Candidatus Dojkabacteria</taxon>
    </lineage>
</organism>
<dbReference type="PANTHER" id="PTHR43711:SF31">
    <property type="entry name" value="HISTIDINE KINASE"/>
    <property type="match status" value="1"/>
</dbReference>
<dbReference type="InterPro" id="IPR050736">
    <property type="entry name" value="Sensor_HK_Regulatory"/>
</dbReference>
<dbReference type="SMART" id="SM00388">
    <property type="entry name" value="HisKA"/>
    <property type="match status" value="1"/>
</dbReference>
<dbReference type="Gene3D" id="1.10.287.130">
    <property type="match status" value="1"/>
</dbReference>
<evidence type="ECO:0000313" key="9">
    <source>
        <dbReference type="EMBL" id="MCA9383121.1"/>
    </source>
</evidence>
<dbReference type="InterPro" id="IPR004358">
    <property type="entry name" value="Sig_transdc_His_kin-like_C"/>
</dbReference>
<dbReference type="EMBL" id="JAGQLK010000029">
    <property type="protein sequence ID" value="MCA9383121.1"/>
    <property type="molecule type" value="Genomic_DNA"/>
</dbReference>
<dbReference type="AlphaFoldDB" id="A0A955L504"/>
<dbReference type="PANTHER" id="PTHR43711">
    <property type="entry name" value="TWO-COMPONENT HISTIDINE KINASE"/>
    <property type="match status" value="1"/>
</dbReference>
<keyword evidence="3" id="KW-0597">Phosphoprotein</keyword>
<evidence type="ECO:0000256" key="7">
    <source>
        <dbReference type="SAM" id="Coils"/>
    </source>
</evidence>
<evidence type="ECO:0000256" key="4">
    <source>
        <dbReference type="ARBA" id="ARBA00022679"/>
    </source>
</evidence>
<evidence type="ECO:0000256" key="2">
    <source>
        <dbReference type="ARBA" id="ARBA00012438"/>
    </source>
</evidence>
<proteinExistence type="predicted"/>
<dbReference type="PRINTS" id="PR00344">
    <property type="entry name" value="BCTRLSENSOR"/>
</dbReference>
<feature type="domain" description="Histidine kinase" evidence="8">
    <location>
        <begin position="109"/>
        <end position="325"/>
    </location>
</feature>
<evidence type="ECO:0000256" key="3">
    <source>
        <dbReference type="ARBA" id="ARBA00022553"/>
    </source>
</evidence>
<dbReference type="InterPro" id="IPR036890">
    <property type="entry name" value="HATPase_C_sf"/>
</dbReference>
<accession>A0A955L504</accession>
<dbReference type="SUPFAM" id="SSF47384">
    <property type="entry name" value="Homodimeric domain of signal transducing histidine kinase"/>
    <property type="match status" value="1"/>
</dbReference>
<dbReference type="Pfam" id="PF02518">
    <property type="entry name" value="HATPase_c"/>
    <property type="match status" value="1"/>
</dbReference>
<feature type="coiled-coil region" evidence="7">
    <location>
        <begin position="79"/>
        <end position="113"/>
    </location>
</feature>
<reference evidence="9" key="2">
    <citation type="journal article" date="2021" name="Microbiome">
        <title>Successional dynamics and alternative stable states in a saline activated sludge microbial community over 9 years.</title>
        <authorList>
            <person name="Wang Y."/>
            <person name="Ye J."/>
            <person name="Ju F."/>
            <person name="Liu L."/>
            <person name="Boyd J.A."/>
            <person name="Deng Y."/>
            <person name="Parks D.H."/>
            <person name="Jiang X."/>
            <person name="Yin X."/>
            <person name="Woodcroft B.J."/>
            <person name="Tyson G.W."/>
            <person name="Hugenholtz P."/>
            <person name="Polz M.F."/>
            <person name="Zhang T."/>
        </authorList>
    </citation>
    <scope>NUCLEOTIDE SEQUENCE</scope>
    <source>
        <strain evidence="9">HKST-UBA14</strain>
    </source>
</reference>
<dbReference type="Gene3D" id="3.30.565.10">
    <property type="entry name" value="Histidine kinase-like ATPase, C-terminal domain"/>
    <property type="match status" value="1"/>
</dbReference>
<dbReference type="SMART" id="SM00387">
    <property type="entry name" value="HATPase_c"/>
    <property type="match status" value="1"/>
</dbReference>
<dbReference type="CDD" id="cd00082">
    <property type="entry name" value="HisKA"/>
    <property type="match status" value="1"/>
</dbReference>